<keyword evidence="3" id="KW-1185">Reference proteome</keyword>
<dbReference type="AlphaFoldDB" id="A0ABD5ZQ30"/>
<dbReference type="EMBL" id="JBHTAP010000001">
    <property type="protein sequence ID" value="MFC7235362.1"/>
    <property type="molecule type" value="Genomic_DNA"/>
</dbReference>
<comment type="caution">
    <text evidence="2">The sequence shown here is derived from an EMBL/GenBank/DDBJ whole genome shotgun (WGS) entry which is preliminary data.</text>
</comment>
<feature type="transmembrane region" description="Helical" evidence="1">
    <location>
        <begin position="6"/>
        <end position="29"/>
    </location>
</feature>
<evidence type="ECO:0000313" key="3">
    <source>
        <dbReference type="Proteomes" id="UP001596398"/>
    </source>
</evidence>
<keyword evidence="1" id="KW-0472">Membrane</keyword>
<evidence type="ECO:0000256" key="1">
    <source>
        <dbReference type="SAM" id="Phobius"/>
    </source>
</evidence>
<feature type="transmembrane region" description="Helical" evidence="1">
    <location>
        <begin position="41"/>
        <end position="59"/>
    </location>
</feature>
<evidence type="ECO:0000313" key="2">
    <source>
        <dbReference type="EMBL" id="MFC7235362.1"/>
    </source>
</evidence>
<keyword evidence="1" id="KW-1133">Transmembrane helix</keyword>
<dbReference type="RefSeq" id="WP_276233490.1">
    <property type="nucleotide sequence ID" value="NZ_CP119802.1"/>
</dbReference>
<protein>
    <submittedName>
        <fullName evidence="2">Uncharacterized protein</fullName>
    </submittedName>
</protein>
<organism evidence="2 3">
    <name type="scientific">Halosegnis marinus</name>
    <dbReference type="NCBI Taxonomy" id="3034023"/>
    <lineage>
        <taxon>Archaea</taxon>
        <taxon>Methanobacteriati</taxon>
        <taxon>Methanobacteriota</taxon>
        <taxon>Stenosarchaea group</taxon>
        <taxon>Halobacteria</taxon>
        <taxon>Halobacteriales</taxon>
        <taxon>Natronomonadaceae</taxon>
        <taxon>Halosegnis</taxon>
    </lineage>
</organism>
<dbReference type="GeneID" id="79267055"/>
<reference evidence="2 3" key="1">
    <citation type="journal article" date="2019" name="Int. J. Syst. Evol. Microbiol.">
        <title>The Global Catalogue of Microorganisms (GCM) 10K type strain sequencing project: providing services to taxonomists for standard genome sequencing and annotation.</title>
        <authorList>
            <consortium name="The Broad Institute Genomics Platform"/>
            <consortium name="The Broad Institute Genome Sequencing Center for Infectious Disease"/>
            <person name="Wu L."/>
            <person name="Ma J."/>
        </authorList>
    </citation>
    <scope>NUCLEOTIDE SEQUENCE [LARGE SCALE GENOMIC DNA]</scope>
    <source>
        <strain evidence="2 3">DT85</strain>
    </source>
</reference>
<proteinExistence type="predicted"/>
<name>A0ABD5ZQ30_9EURY</name>
<gene>
    <name evidence="2" type="ORF">ACFQJ4_08565</name>
</gene>
<accession>A0ABD5ZQ30</accession>
<keyword evidence="1" id="KW-0812">Transmembrane</keyword>
<sequence length="60" mass="6687">MVEVGVLVPVYLFALGCGIAVTYAVHLDSRDDAPETRRRRLRFAVVCALLGLFPLPLFLR</sequence>
<dbReference type="Proteomes" id="UP001596398">
    <property type="component" value="Unassembled WGS sequence"/>
</dbReference>